<dbReference type="Pfam" id="PF04145">
    <property type="entry name" value="Ctr"/>
    <property type="match status" value="2"/>
</dbReference>
<reference evidence="8" key="1">
    <citation type="submission" date="2017-02" db="UniProtKB">
        <authorList>
            <consortium name="WormBaseParasite"/>
        </authorList>
    </citation>
    <scope>IDENTIFICATION</scope>
</reference>
<keyword evidence="4" id="KW-0187">Copper transport</keyword>
<keyword evidence="1 4" id="KW-0812">Transmembrane</keyword>
<protein>
    <recommendedName>
        <fullName evidence="4">Copper transport protein</fullName>
    </recommendedName>
</protein>
<feature type="transmembrane region" description="Helical" evidence="4">
    <location>
        <begin position="46"/>
        <end position="69"/>
    </location>
</feature>
<dbReference type="OrthoDB" id="161814at2759"/>
<evidence type="ECO:0000256" key="2">
    <source>
        <dbReference type="ARBA" id="ARBA00022989"/>
    </source>
</evidence>
<dbReference type="EMBL" id="UYYF01004458">
    <property type="protein sequence ID" value="VDN04326.1"/>
    <property type="molecule type" value="Genomic_DNA"/>
</dbReference>
<keyword evidence="4" id="KW-0406">Ion transport</keyword>
<evidence type="ECO:0000313" key="7">
    <source>
        <dbReference type="Proteomes" id="UP000276776"/>
    </source>
</evidence>
<dbReference type="GO" id="GO:0005375">
    <property type="term" value="F:copper ion transmembrane transporter activity"/>
    <property type="evidence" value="ECO:0007669"/>
    <property type="project" value="UniProtKB-UniRule"/>
</dbReference>
<dbReference type="PANTHER" id="PTHR12483">
    <property type="entry name" value="SOLUTE CARRIER FAMILY 31 COPPER TRANSPORTERS"/>
    <property type="match status" value="1"/>
</dbReference>
<comment type="similarity">
    <text evidence="4">Belongs to the copper transporter (Ctr) (TC 1.A.56) family. SLC31A subfamily.</text>
</comment>
<evidence type="ECO:0000313" key="6">
    <source>
        <dbReference type="EMBL" id="VDN04326.1"/>
    </source>
</evidence>
<dbReference type="PANTHER" id="PTHR12483:SF30">
    <property type="entry name" value="COPPER TRANSPORT PROTEIN"/>
    <property type="match status" value="1"/>
</dbReference>
<gene>
    <name evidence="6" type="ORF">TCLT_LOCUS6922</name>
</gene>
<evidence type="ECO:0000256" key="3">
    <source>
        <dbReference type="ARBA" id="ARBA00023136"/>
    </source>
</evidence>
<dbReference type="InterPro" id="IPR007274">
    <property type="entry name" value="Cop_transporter"/>
</dbReference>
<reference evidence="6 7" key="2">
    <citation type="submission" date="2018-11" db="EMBL/GenBank/DDBJ databases">
        <authorList>
            <consortium name="Pathogen Informatics"/>
        </authorList>
    </citation>
    <scope>NUCLEOTIDE SEQUENCE [LARGE SCALE GENOMIC DNA]</scope>
</reference>
<sequence>MEHHHHHNHINQNIHDNNATDHSGHAHSGHSMSFHFGYNEIVLFEFWVIDSFIGMTITCAITILLCFIMEGIRWFRGVRPPYNVDLHTEQSSVANIKFAPHITSAICTDAFLHAIQLTLSYILMLLFMTFNTWICIATVVGEVFARLTFAVVFSENPINKNNKVDVGCCN</sequence>
<evidence type="ECO:0000256" key="5">
    <source>
        <dbReference type="SAM" id="MobiDB-lite"/>
    </source>
</evidence>
<evidence type="ECO:0000256" key="1">
    <source>
        <dbReference type="ARBA" id="ARBA00022692"/>
    </source>
</evidence>
<accession>A0A0N5D239</accession>
<feature type="region of interest" description="Disordered" evidence="5">
    <location>
        <begin position="1"/>
        <end position="25"/>
    </location>
</feature>
<keyword evidence="2 4" id="KW-1133">Transmembrane helix</keyword>
<evidence type="ECO:0000313" key="8">
    <source>
        <dbReference type="WBParaSite" id="TCLT_0000693301-mRNA-1"/>
    </source>
</evidence>
<comment type="subcellular location">
    <subcellularLocation>
        <location evidence="4">Membrane</location>
        <topology evidence="4">Multi-pass membrane protein</topology>
    </subcellularLocation>
</comment>
<keyword evidence="3 4" id="KW-0472">Membrane</keyword>
<evidence type="ECO:0000256" key="4">
    <source>
        <dbReference type="RuleBase" id="RU367022"/>
    </source>
</evidence>
<keyword evidence="7" id="KW-1185">Reference proteome</keyword>
<feature type="transmembrane region" description="Helical" evidence="4">
    <location>
        <begin position="121"/>
        <end position="145"/>
    </location>
</feature>
<keyword evidence="4" id="KW-0186">Copper</keyword>
<organism evidence="8">
    <name type="scientific">Thelazia callipaeda</name>
    <name type="common">Oriental eyeworm</name>
    <name type="synonym">Parasitic nematode</name>
    <dbReference type="NCBI Taxonomy" id="103827"/>
    <lineage>
        <taxon>Eukaryota</taxon>
        <taxon>Metazoa</taxon>
        <taxon>Ecdysozoa</taxon>
        <taxon>Nematoda</taxon>
        <taxon>Chromadorea</taxon>
        <taxon>Rhabditida</taxon>
        <taxon>Spirurina</taxon>
        <taxon>Spiruromorpha</taxon>
        <taxon>Thelazioidea</taxon>
        <taxon>Thelaziidae</taxon>
        <taxon>Thelazia</taxon>
    </lineage>
</organism>
<dbReference type="AlphaFoldDB" id="A0A0N5D239"/>
<proteinExistence type="inferred from homology"/>
<keyword evidence="4" id="KW-0813">Transport</keyword>
<dbReference type="WBParaSite" id="TCLT_0000693301-mRNA-1">
    <property type="protein sequence ID" value="TCLT_0000693301-mRNA-1"/>
    <property type="gene ID" value="TCLT_0000693301"/>
</dbReference>
<dbReference type="GO" id="GO:0016020">
    <property type="term" value="C:membrane"/>
    <property type="evidence" value="ECO:0007669"/>
    <property type="project" value="UniProtKB-SubCell"/>
</dbReference>
<dbReference type="Proteomes" id="UP000276776">
    <property type="component" value="Unassembled WGS sequence"/>
</dbReference>
<name>A0A0N5D239_THECL</name>
<dbReference type="OMA" id="HAMSFHF"/>